<dbReference type="SUPFAM" id="SSF75553">
    <property type="entry name" value="Smc hinge domain"/>
    <property type="match status" value="1"/>
</dbReference>
<dbReference type="PANTHER" id="PTHR18937">
    <property type="entry name" value="STRUCTURAL MAINTENANCE OF CHROMOSOMES SMC FAMILY MEMBER"/>
    <property type="match status" value="1"/>
</dbReference>
<evidence type="ECO:0000256" key="6">
    <source>
        <dbReference type="ARBA" id="ARBA00023306"/>
    </source>
</evidence>
<keyword evidence="6" id="KW-0131">Cell cycle</keyword>
<evidence type="ECO:0000256" key="3">
    <source>
        <dbReference type="ARBA" id="ARBA00022776"/>
    </source>
</evidence>
<dbReference type="SUPFAM" id="SSF52540">
    <property type="entry name" value="P-loop containing nucleoside triphosphate hydrolases"/>
    <property type="match status" value="1"/>
</dbReference>
<keyword evidence="2" id="KW-0132">Cell division</keyword>
<dbReference type="Pfam" id="PF06470">
    <property type="entry name" value="SMC_hinge"/>
    <property type="match status" value="1"/>
</dbReference>
<dbReference type="STRING" id="461836.A0A0L0DIE7"/>
<organism evidence="10 11">
    <name type="scientific">Thecamonas trahens ATCC 50062</name>
    <dbReference type="NCBI Taxonomy" id="461836"/>
    <lineage>
        <taxon>Eukaryota</taxon>
        <taxon>Apusozoa</taxon>
        <taxon>Apusomonadida</taxon>
        <taxon>Apusomonadidae</taxon>
        <taxon>Thecamonas</taxon>
    </lineage>
</organism>
<feature type="coiled-coil region" evidence="7">
    <location>
        <begin position="40"/>
        <end position="67"/>
    </location>
</feature>
<keyword evidence="3" id="KW-0498">Mitosis</keyword>
<feature type="region of interest" description="Disordered" evidence="8">
    <location>
        <begin position="955"/>
        <end position="980"/>
    </location>
</feature>
<dbReference type="GO" id="GO:0008278">
    <property type="term" value="C:cohesin complex"/>
    <property type="evidence" value="ECO:0007669"/>
    <property type="project" value="TreeGrafter"/>
</dbReference>
<evidence type="ECO:0000256" key="2">
    <source>
        <dbReference type="ARBA" id="ARBA00022618"/>
    </source>
</evidence>
<dbReference type="Gene3D" id="3.40.50.300">
    <property type="entry name" value="P-loop containing nucleotide triphosphate hydrolases"/>
    <property type="match status" value="1"/>
</dbReference>
<dbReference type="Gene3D" id="1.20.1060.20">
    <property type="match status" value="1"/>
</dbReference>
<dbReference type="InterPro" id="IPR027417">
    <property type="entry name" value="P-loop_NTPase"/>
</dbReference>
<protein>
    <submittedName>
        <fullName evidence="10">Condensin complex component SMC1</fullName>
    </submittedName>
</protein>
<reference evidence="10 11" key="1">
    <citation type="submission" date="2010-05" db="EMBL/GenBank/DDBJ databases">
        <title>The Genome Sequence of Thecamonas trahens ATCC 50062.</title>
        <authorList>
            <consortium name="The Broad Institute Genome Sequencing Platform"/>
            <person name="Russ C."/>
            <person name="Cuomo C."/>
            <person name="Shea T."/>
            <person name="Young S.K."/>
            <person name="Zeng Q."/>
            <person name="Koehrsen M."/>
            <person name="Haas B."/>
            <person name="Borodovsky M."/>
            <person name="Guigo R."/>
            <person name="Alvarado L."/>
            <person name="Berlin A."/>
            <person name="Bochicchio J."/>
            <person name="Borenstein D."/>
            <person name="Chapman S."/>
            <person name="Chen Z."/>
            <person name="Freedman E."/>
            <person name="Gellesch M."/>
            <person name="Goldberg J."/>
            <person name="Griggs A."/>
            <person name="Gujja S."/>
            <person name="Heilman E."/>
            <person name="Heiman D."/>
            <person name="Hepburn T."/>
            <person name="Howarth C."/>
            <person name="Jen D."/>
            <person name="Larson L."/>
            <person name="Mehta T."/>
            <person name="Park D."/>
            <person name="Pearson M."/>
            <person name="Roberts A."/>
            <person name="Saif S."/>
            <person name="Shenoy N."/>
            <person name="Sisk P."/>
            <person name="Stolte C."/>
            <person name="Sykes S."/>
            <person name="Thomson T."/>
            <person name="Walk T."/>
            <person name="White J."/>
            <person name="Yandava C."/>
            <person name="Burger G."/>
            <person name="Gray M.W."/>
            <person name="Holland P.W.H."/>
            <person name="King N."/>
            <person name="Lang F.B.F."/>
            <person name="Roger A.J."/>
            <person name="Ruiz-Trillo I."/>
            <person name="Lander E."/>
            <person name="Nusbaum C."/>
        </authorList>
    </citation>
    <scope>NUCLEOTIDE SEQUENCE [LARGE SCALE GENOMIC DNA]</scope>
    <source>
        <strain evidence="10 11">ATCC 50062</strain>
    </source>
</reference>
<dbReference type="Pfam" id="PF02463">
    <property type="entry name" value="SMC_N"/>
    <property type="match status" value="1"/>
</dbReference>
<feature type="compositionally biased region" description="Pro residues" evidence="8">
    <location>
        <begin position="967"/>
        <end position="977"/>
    </location>
</feature>
<dbReference type="InterPro" id="IPR003395">
    <property type="entry name" value="RecF/RecN/SMC_N"/>
</dbReference>
<dbReference type="EMBL" id="GL349471">
    <property type="protein sequence ID" value="KNC52015.1"/>
    <property type="molecule type" value="Genomic_DNA"/>
</dbReference>
<gene>
    <name evidence="10" type="ORF">AMSG_08268</name>
</gene>
<dbReference type="GO" id="GO:0005524">
    <property type="term" value="F:ATP binding"/>
    <property type="evidence" value="ECO:0007669"/>
    <property type="project" value="InterPro"/>
</dbReference>
<dbReference type="GO" id="GO:0003677">
    <property type="term" value="F:DNA binding"/>
    <property type="evidence" value="ECO:0007669"/>
    <property type="project" value="TreeGrafter"/>
</dbReference>
<feature type="coiled-coil region" evidence="7">
    <location>
        <begin position="443"/>
        <end position="546"/>
    </location>
</feature>
<evidence type="ECO:0000256" key="1">
    <source>
        <dbReference type="ARBA" id="ARBA00004123"/>
    </source>
</evidence>
<dbReference type="Gene3D" id="3.30.70.1620">
    <property type="match status" value="1"/>
</dbReference>
<feature type="coiled-coil region" evidence="7">
    <location>
        <begin position="604"/>
        <end position="666"/>
    </location>
</feature>
<comment type="subcellular location">
    <subcellularLocation>
        <location evidence="1">Nucleus</location>
    </subcellularLocation>
</comment>
<dbReference type="Proteomes" id="UP000054408">
    <property type="component" value="Unassembled WGS sequence"/>
</dbReference>
<keyword evidence="5" id="KW-0539">Nucleus</keyword>
<evidence type="ECO:0000256" key="8">
    <source>
        <dbReference type="SAM" id="MobiDB-lite"/>
    </source>
</evidence>
<dbReference type="GO" id="GO:0007062">
    <property type="term" value="P:sister chromatid cohesion"/>
    <property type="evidence" value="ECO:0007669"/>
    <property type="project" value="TreeGrafter"/>
</dbReference>
<dbReference type="OMA" id="KHMDFQR"/>
<evidence type="ECO:0000256" key="7">
    <source>
        <dbReference type="SAM" id="Coils"/>
    </source>
</evidence>
<proteinExistence type="predicted"/>
<feature type="domain" description="SMC hinge" evidence="9">
    <location>
        <begin position="280"/>
        <end position="395"/>
    </location>
</feature>
<dbReference type="GO" id="GO:0051301">
    <property type="term" value="P:cell division"/>
    <property type="evidence" value="ECO:0007669"/>
    <property type="project" value="UniProtKB-KW"/>
</dbReference>
<dbReference type="InterPro" id="IPR010935">
    <property type="entry name" value="SMC_hinge"/>
</dbReference>
<dbReference type="AlphaFoldDB" id="A0A0L0DIE7"/>
<keyword evidence="11" id="KW-1185">Reference proteome</keyword>
<name>A0A0L0DIE7_THETB</name>
<dbReference type="InterPro" id="IPR024704">
    <property type="entry name" value="SMC"/>
</dbReference>
<dbReference type="PANTHER" id="PTHR18937:SF12">
    <property type="entry name" value="STRUCTURAL MAINTENANCE OF CHROMOSOMES PROTEIN"/>
    <property type="match status" value="1"/>
</dbReference>
<evidence type="ECO:0000256" key="5">
    <source>
        <dbReference type="ARBA" id="ARBA00023242"/>
    </source>
</evidence>
<sequence>MASTVAQQKKELAKAHRVVLSLQKKMLGIQSSKSKAKPGLIKAKTQIEHVTRKLAEKRDALTRKEGEAEKQATELASLNAMLAEVDALASAFEASLPEALRVAGAGLGGEAAEVEATDELSSSLLNASSRLDEVLTREQLTEYHDLKAAAAAETGTLTQELASARRKVDDERSRLVVNQNKADEIRARISLLREQMGTLEARLSQGEAYVAKTSAERERKASAHATMASRVANTAVRMEEVTALLQETQAELQEVTAAQRKSSHEAKLAEALAAMKRLFPGVHGKVVHLCATQPKYQLALTVAMGRYVDAVVVDTQATAIECIEYMRENRIGTATFLPLNSLKVKAIDERFRSLGGTATLAVDVIEYDETFAPAFEFILGNTVLCQGLSEARTLAFATRGVLTGVRKKVVTWDGTKITKSGLITGGSAGDEASTAALWTEKRVEHCMKKRTEYEKELAALAQERRLKTQAERLLEGLNAIDARLSSAKADVAKTSDSLADAQTEATALEAKLEGLTPAIEALAAAVASGEARVAELEAQIAAVEDEMFGAFSRAVGVASIRELEQSAVAEAQRAAKKRLQFSKQRAKLLNQISYTSAADHGPEVAALKASIEADEARLVELQDAASAASAKMDALLADEAELTSKLAAAREAEEGIARQVKNLKADEVRLGKEAVALATAIASSEGAAEALVAKRQAIFQRCTVDEIPVPLRAGGFLTDAAVLAGGDAVEVDFSGLARALKAVDRATDRMPADKYAKYDAAFEERLRQISKDIETMAPNLKAIERLDELAAKFKETSAEFDHARSESKVANERFARIQKLRTDRYRDAYDHIARVIDEIYKELTKSELNYAGGTAFLSLESPEEPYLRGVKFNAMPPNKRFRNMEDLSGGEKTVAALALLFAIHSYRPSPFFVMDEVDAALDSKNVKRVAEYIRTRSSDFQCIADALVGVYRERADEPDGAASSSPSPEPEAEPPALPTFSRTLTLDLRDYA</sequence>
<dbReference type="SMART" id="SM00968">
    <property type="entry name" value="SMC_hinge"/>
    <property type="match status" value="1"/>
</dbReference>
<dbReference type="OrthoDB" id="5575062at2759"/>
<dbReference type="PIRSF" id="PIRSF005719">
    <property type="entry name" value="SMC"/>
    <property type="match status" value="1"/>
</dbReference>
<keyword evidence="4 7" id="KW-0175">Coiled coil</keyword>
<dbReference type="InterPro" id="IPR036277">
    <property type="entry name" value="SMC_hinge_sf"/>
</dbReference>
<dbReference type="Gene3D" id="1.20.5.340">
    <property type="match status" value="1"/>
</dbReference>
<dbReference type="GeneID" id="25566996"/>
<evidence type="ECO:0000256" key="4">
    <source>
        <dbReference type="ARBA" id="ARBA00023054"/>
    </source>
</evidence>
<accession>A0A0L0DIE7</accession>
<dbReference type="RefSeq" id="XP_013755598.1">
    <property type="nucleotide sequence ID" value="XM_013900144.1"/>
</dbReference>
<dbReference type="GO" id="GO:0005634">
    <property type="term" value="C:nucleus"/>
    <property type="evidence" value="ECO:0007669"/>
    <property type="project" value="UniProtKB-SubCell"/>
</dbReference>
<dbReference type="GO" id="GO:0016887">
    <property type="term" value="F:ATP hydrolysis activity"/>
    <property type="evidence" value="ECO:0007669"/>
    <property type="project" value="InterPro"/>
</dbReference>
<evidence type="ECO:0000259" key="9">
    <source>
        <dbReference type="SMART" id="SM00968"/>
    </source>
</evidence>
<evidence type="ECO:0000313" key="10">
    <source>
        <dbReference type="EMBL" id="KNC52015.1"/>
    </source>
</evidence>
<evidence type="ECO:0000313" key="11">
    <source>
        <dbReference type="Proteomes" id="UP000054408"/>
    </source>
</evidence>
<dbReference type="eggNOG" id="KOG0018">
    <property type="taxonomic scope" value="Eukaryota"/>
</dbReference>